<accession>A0A3G6JA40</accession>
<reference evidence="2 3" key="1">
    <citation type="submission" date="2018-11" db="EMBL/GenBank/DDBJ databases">
        <authorList>
            <person name="Kleinhagauer T."/>
            <person name="Glaeser S.P."/>
            <person name="Spergser J."/>
            <person name="Ruckert C."/>
            <person name="Kaempfer P."/>
            <person name="Busse H.-J."/>
        </authorList>
    </citation>
    <scope>NUCLEOTIDE SEQUENCE [LARGE SCALE GENOMIC DNA]</scope>
    <source>
        <strain evidence="2 3">200CH</strain>
    </source>
</reference>
<evidence type="ECO:0000313" key="3">
    <source>
        <dbReference type="Proteomes" id="UP000269019"/>
    </source>
</evidence>
<sequence length="184" mass="21067" precursor="true">MKQLWKQSQRSSKRISTPKNTSLSCSDHRHRNGAPLFIEGQNCRISTIVHAPPPNEDHPSHRGGALLFVSPAPQSSQAKTRLWCYHFTMRSRCFQQQNVPVCPQQSCQAAPLWRTVHYTEPVRRQREWNMRIRLSTCRIACATLYPQRADNTILFTTPTGRILPGAIPQARSNVYRDGADLRHP</sequence>
<feature type="compositionally biased region" description="Polar residues" evidence="1">
    <location>
        <begin position="1"/>
        <end position="25"/>
    </location>
</feature>
<name>A0A3G6JA40_9CORY</name>
<dbReference type="AlphaFoldDB" id="A0A3G6JA40"/>
<protein>
    <submittedName>
        <fullName evidence="2">Uncharacterized protein</fullName>
    </submittedName>
</protein>
<proteinExistence type="predicted"/>
<evidence type="ECO:0000313" key="2">
    <source>
        <dbReference type="EMBL" id="AZA13768.1"/>
    </source>
</evidence>
<feature type="region of interest" description="Disordered" evidence="1">
    <location>
        <begin position="1"/>
        <end position="28"/>
    </location>
</feature>
<dbReference type="Proteomes" id="UP000269019">
    <property type="component" value="Chromosome"/>
</dbReference>
<keyword evidence="3" id="KW-1185">Reference proteome</keyword>
<organism evidence="2 3">
    <name type="scientific">Corynebacterium choanae</name>
    <dbReference type="NCBI Taxonomy" id="1862358"/>
    <lineage>
        <taxon>Bacteria</taxon>
        <taxon>Bacillati</taxon>
        <taxon>Actinomycetota</taxon>
        <taxon>Actinomycetes</taxon>
        <taxon>Mycobacteriales</taxon>
        <taxon>Corynebacteriaceae</taxon>
        <taxon>Corynebacterium</taxon>
    </lineage>
</organism>
<dbReference type="EMBL" id="CP033896">
    <property type="protein sequence ID" value="AZA13768.1"/>
    <property type="molecule type" value="Genomic_DNA"/>
</dbReference>
<gene>
    <name evidence="2" type="ORF">CCHOA_06880</name>
</gene>
<dbReference type="KEGG" id="ccho:CCHOA_06880"/>
<evidence type="ECO:0000256" key="1">
    <source>
        <dbReference type="SAM" id="MobiDB-lite"/>
    </source>
</evidence>